<keyword evidence="2" id="KW-0488">Methylation</keyword>
<dbReference type="SUPFAM" id="SSF103190">
    <property type="entry name" value="Sensory domain-like"/>
    <property type="match status" value="1"/>
</dbReference>
<dbReference type="SMART" id="SM00304">
    <property type="entry name" value="HAMP"/>
    <property type="match status" value="1"/>
</dbReference>
<dbReference type="CDD" id="cd11386">
    <property type="entry name" value="MCP_signal"/>
    <property type="match status" value="1"/>
</dbReference>
<evidence type="ECO:0000256" key="5">
    <source>
        <dbReference type="SAM" id="Phobius"/>
    </source>
</evidence>
<dbReference type="Proteomes" id="UP000628442">
    <property type="component" value="Unassembled WGS sequence"/>
</dbReference>
<reference evidence="8" key="1">
    <citation type="journal article" date="2014" name="Int. J. Syst. Evol. Microbiol.">
        <title>Complete genome sequence of Corynebacterium casei LMG S-19264T (=DSM 44701T), isolated from a smear-ripened cheese.</title>
        <authorList>
            <consortium name="US DOE Joint Genome Institute (JGI-PGF)"/>
            <person name="Walter F."/>
            <person name="Albersmeier A."/>
            <person name="Kalinowski J."/>
            <person name="Ruckert C."/>
        </authorList>
    </citation>
    <scope>NUCLEOTIDE SEQUENCE</scope>
    <source>
        <strain evidence="8">KCTC 12343</strain>
    </source>
</reference>
<organism evidence="8 11">
    <name type="scientific">Pseudoduganella albidiflava</name>
    <dbReference type="NCBI Taxonomy" id="321983"/>
    <lineage>
        <taxon>Bacteria</taxon>
        <taxon>Pseudomonadati</taxon>
        <taxon>Pseudomonadota</taxon>
        <taxon>Betaproteobacteria</taxon>
        <taxon>Burkholderiales</taxon>
        <taxon>Oxalobacteraceae</taxon>
        <taxon>Telluria group</taxon>
        <taxon>Pseudoduganella</taxon>
    </lineage>
</organism>
<evidence type="ECO:0000256" key="1">
    <source>
        <dbReference type="ARBA" id="ARBA00004370"/>
    </source>
</evidence>
<dbReference type="GO" id="GO:0006935">
    <property type="term" value="P:chemotaxis"/>
    <property type="evidence" value="ECO:0007669"/>
    <property type="project" value="TreeGrafter"/>
</dbReference>
<reference evidence="8" key="3">
    <citation type="submission" date="2022-12" db="EMBL/GenBank/DDBJ databases">
        <authorList>
            <person name="Sun Q."/>
            <person name="Kim S."/>
        </authorList>
    </citation>
    <scope>NUCLEOTIDE SEQUENCE</scope>
    <source>
        <strain evidence="8">KCTC 12343</strain>
    </source>
</reference>
<protein>
    <submittedName>
        <fullName evidence="8">Methyl-accepting chemotaxis protein</fullName>
    </submittedName>
</protein>
<name>A0A411WW89_9BURK</name>
<dbReference type="PROSITE" id="PS50111">
    <property type="entry name" value="CHEMOTAXIS_TRANSDUC_2"/>
    <property type="match status" value="1"/>
</dbReference>
<evidence type="ECO:0000256" key="3">
    <source>
        <dbReference type="ARBA" id="ARBA00029447"/>
    </source>
</evidence>
<feature type="domain" description="Methyl-accepting transducer" evidence="6">
    <location>
        <begin position="410"/>
        <end position="639"/>
    </location>
</feature>
<keyword evidence="5" id="KW-1133">Transmembrane helix</keyword>
<dbReference type="SMART" id="SM00283">
    <property type="entry name" value="MA"/>
    <property type="match status" value="1"/>
</dbReference>
<dbReference type="RefSeq" id="WP_131145146.1">
    <property type="nucleotide sequence ID" value="NZ_BMWV01000007.1"/>
</dbReference>
<gene>
    <name evidence="9" type="ORF">EYF70_09310</name>
    <name evidence="8" type="ORF">GCM10007387_31900</name>
</gene>
<dbReference type="PANTHER" id="PTHR43531:SF14">
    <property type="entry name" value="METHYL-ACCEPTING CHEMOTAXIS PROTEIN I-RELATED"/>
    <property type="match status" value="1"/>
</dbReference>
<dbReference type="Pfam" id="PF00672">
    <property type="entry name" value="HAMP"/>
    <property type="match status" value="1"/>
</dbReference>
<dbReference type="EMBL" id="BMWV01000007">
    <property type="protein sequence ID" value="GGY47484.1"/>
    <property type="molecule type" value="Genomic_DNA"/>
</dbReference>
<evidence type="ECO:0000313" key="11">
    <source>
        <dbReference type="Proteomes" id="UP000628442"/>
    </source>
</evidence>
<keyword evidence="5" id="KW-0812">Transmembrane</keyword>
<evidence type="ECO:0000256" key="4">
    <source>
        <dbReference type="PROSITE-ProRule" id="PRU00284"/>
    </source>
</evidence>
<dbReference type="PANTHER" id="PTHR43531">
    <property type="entry name" value="PROTEIN ICFG"/>
    <property type="match status" value="1"/>
</dbReference>
<dbReference type="Gene3D" id="1.10.287.950">
    <property type="entry name" value="Methyl-accepting chemotaxis protein"/>
    <property type="match status" value="1"/>
</dbReference>
<dbReference type="InterPro" id="IPR029151">
    <property type="entry name" value="Sensor-like_sf"/>
</dbReference>
<keyword evidence="5" id="KW-0472">Membrane</keyword>
<dbReference type="InterPro" id="IPR051310">
    <property type="entry name" value="MCP_chemotaxis"/>
</dbReference>
<keyword evidence="10" id="KW-1185">Reference proteome</keyword>
<evidence type="ECO:0000259" key="7">
    <source>
        <dbReference type="PROSITE" id="PS50885"/>
    </source>
</evidence>
<dbReference type="CDD" id="cd12912">
    <property type="entry name" value="PDC2_MCP_like"/>
    <property type="match status" value="1"/>
</dbReference>
<feature type="transmembrane region" description="Helical" evidence="5">
    <location>
        <begin position="331"/>
        <end position="351"/>
    </location>
</feature>
<evidence type="ECO:0000313" key="9">
    <source>
        <dbReference type="EMBL" id="QBI01020.1"/>
    </source>
</evidence>
<dbReference type="FunFam" id="1.10.287.950:FF:000001">
    <property type="entry name" value="Methyl-accepting chemotaxis sensory transducer"/>
    <property type="match status" value="1"/>
</dbReference>
<comment type="subcellular location">
    <subcellularLocation>
        <location evidence="1">Membrane</location>
    </subcellularLocation>
</comment>
<feature type="domain" description="HAMP" evidence="7">
    <location>
        <begin position="353"/>
        <end position="405"/>
    </location>
</feature>
<dbReference type="PROSITE" id="PS50885">
    <property type="entry name" value="HAMP"/>
    <property type="match status" value="1"/>
</dbReference>
<dbReference type="SUPFAM" id="SSF58104">
    <property type="entry name" value="Methyl-accepting chemotaxis protein (MCP) signaling domain"/>
    <property type="match status" value="1"/>
</dbReference>
<evidence type="ECO:0000313" key="8">
    <source>
        <dbReference type="EMBL" id="GGY47484.1"/>
    </source>
</evidence>
<evidence type="ECO:0000313" key="10">
    <source>
        <dbReference type="Proteomes" id="UP000292307"/>
    </source>
</evidence>
<accession>A0A411WW89</accession>
<dbReference type="Proteomes" id="UP000292307">
    <property type="component" value="Chromosome"/>
</dbReference>
<dbReference type="Pfam" id="PF17201">
    <property type="entry name" value="Cache_3-Cache_2"/>
    <property type="match status" value="1"/>
</dbReference>
<dbReference type="GO" id="GO:0005886">
    <property type="term" value="C:plasma membrane"/>
    <property type="evidence" value="ECO:0007669"/>
    <property type="project" value="TreeGrafter"/>
</dbReference>
<dbReference type="InterPro" id="IPR004089">
    <property type="entry name" value="MCPsignal_dom"/>
</dbReference>
<dbReference type="Pfam" id="PF00015">
    <property type="entry name" value="MCPsignal"/>
    <property type="match status" value="1"/>
</dbReference>
<evidence type="ECO:0000256" key="2">
    <source>
        <dbReference type="ARBA" id="ARBA00022481"/>
    </source>
</evidence>
<dbReference type="Gene3D" id="3.30.450.20">
    <property type="entry name" value="PAS domain"/>
    <property type="match status" value="1"/>
</dbReference>
<comment type="similarity">
    <text evidence="3">Belongs to the methyl-accepting chemotaxis (MCP) protein family.</text>
</comment>
<dbReference type="GO" id="GO:0004888">
    <property type="term" value="F:transmembrane signaling receptor activity"/>
    <property type="evidence" value="ECO:0007669"/>
    <property type="project" value="TreeGrafter"/>
</dbReference>
<dbReference type="InterPro" id="IPR033462">
    <property type="entry name" value="Cache_3-Cache_2"/>
</dbReference>
<reference evidence="9 10" key="2">
    <citation type="submission" date="2019-02" db="EMBL/GenBank/DDBJ databases">
        <title>Draft Genome Sequences of Six Type Strains of the Genus Massilia.</title>
        <authorList>
            <person name="Miess H."/>
            <person name="Frediansyhah A."/>
            <person name="Gross H."/>
        </authorList>
    </citation>
    <scope>NUCLEOTIDE SEQUENCE [LARGE SCALE GENOMIC DNA]</scope>
    <source>
        <strain evidence="9 10">DSM 17472</strain>
    </source>
</reference>
<dbReference type="AlphaFoldDB" id="A0A411WW89"/>
<sequence length="691" mass="73423">MKNTTFNIRNWSVGSRITAMTFGLLAFTLATLILLISVSNSRMLEARSIASVQQELAGVKNMVELFNTAVTSEVNAFARVLATEFDGEFSLDPATTIDVGGRATPALKIGDTVLNNDFTIPDRFTASTGGGATIFVASGDDFVRVSTTTKKEDGSRAVGTILDHKHPGYAVLRSGQSYVGQATLFGKQFITRYDPVRDAGGKVVGVLYVGVDVSKEMTTLKERIKSIKVGTTGYFYVLDSTPGPNLGKLIVHPKREGDVILDSKDSDGRAFIREIMEKKEGVITYPWLNPDETSPRDKIVAYAPFKEWNWVIAGGAYREEITAEATRLRNWYIGAGLVALTGFSLIMFFGVRGYITRPLREVEQAAAQIAAGDLTVQLTVDGKDEIAGLTRAMNSISANLSAVVGQVRSGADQIALASGEISSGNQDLSSRTEQQAGNLEETASSMEELTATVKQNAENARQANQLAQSASDVAARGGAVVSQVVTTMGSIDASARKIVDIIGVIDGIAFQTNILALNAAVEAARAGEQGRGFAVVAGEVRTLAQRSAAAAHEIKGLIGNSVGQVEAGSKLVEQAGATMQEVVDSVRRVTDIMAEIRIASDEQSAGIEQVNTAITHMDQVTQQNAALVEEAAAAAAAMQEEAAGLAQVVRQFKLDESQARGQAKKTRAGSAGEGIQIGRDLKERGYLLTSK</sequence>
<dbReference type="GO" id="GO:0007165">
    <property type="term" value="P:signal transduction"/>
    <property type="evidence" value="ECO:0007669"/>
    <property type="project" value="UniProtKB-KW"/>
</dbReference>
<dbReference type="CDD" id="cd06225">
    <property type="entry name" value="HAMP"/>
    <property type="match status" value="1"/>
</dbReference>
<dbReference type="InterPro" id="IPR003660">
    <property type="entry name" value="HAMP_dom"/>
</dbReference>
<evidence type="ECO:0000259" key="6">
    <source>
        <dbReference type="PROSITE" id="PS50111"/>
    </source>
</evidence>
<keyword evidence="4" id="KW-0807">Transducer</keyword>
<dbReference type="EMBL" id="CP036401">
    <property type="protein sequence ID" value="QBI01020.1"/>
    <property type="molecule type" value="Genomic_DNA"/>
</dbReference>
<proteinExistence type="inferred from homology"/>
<dbReference type="OrthoDB" id="9763018at2"/>